<name>A0AA38TBF9_9ASTR</name>
<dbReference type="InterPro" id="IPR043502">
    <property type="entry name" value="DNA/RNA_pol_sf"/>
</dbReference>
<dbReference type="PANTHER" id="PTHR35046">
    <property type="entry name" value="ZINC KNUCKLE (CCHC-TYPE) FAMILY PROTEIN"/>
    <property type="match status" value="1"/>
</dbReference>
<dbReference type="PROSITE" id="PS50878">
    <property type="entry name" value="RT_POL"/>
    <property type="match status" value="1"/>
</dbReference>
<dbReference type="Pfam" id="PF17917">
    <property type="entry name" value="RT_RNaseH"/>
    <property type="match status" value="1"/>
</dbReference>
<evidence type="ECO:0000259" key="8">
    <source>
        <dbReference type="PROSITE" id="PS50878"/>
    </source>
</evidence>
<dbReference type="InterPro" id="IPR036397">
    <property type="entry name" value="RNaseH_sf"/>
</dbReference>
<protein>
    <recommendedName>
        <fullName evidence="1">RNA-directed DNA polymerase</fullName>
        <ecNumber evidence="1">2.7.7.49</ecNumber>
    </recommendedName>
</protein>
<dbReference type="SUPFAM" id="SSF56672">
    <property type="entry name" value="DNA/RNA polymerases"/>
    <property type="match status" value="1"/>
</dbReference>
<evidence type="ECO:0000256" key="5">
    <source>
        <dbReference type="ARBA" id="ARBA00022759"/>
    </source>
</evidence>
<dbReference type="Pfam" id="PF17921">
    <property type="entry name" value="Integrase_H2C2"/>
    <property type="match status" value="1"/>
</dbReference>
<dbReference type="CDD" id="cd09274">
    <property type="entry name" value="RNase_HI_RT_Ty3"/>
    <property type="match status" value="1"/>
</dbReference>
<dbReference type="SUPFAM" id="SSF53098">
    <property type="entry name" value="Ribonuclease H-like"/>
    <property type="match status" value="1"/>
</dbReference>
<dbReference type="InterPro" id="IPR000477">
    <property type="entry name" value="RT_dom"/>
</dbReference>
<dbReference type="FunFam" id="3.10.20.370:FF:000001">
    <property type="entry name" value="Retrovirus-related Pol polyprotein from transposon 17.6-like protein"/>
    <property type="match status" value="1"/>
</dbReference>
<dbReference type="Proteomes" id="UP001172457">
    <property type="component" value="Chromosome 4"/>
</dbReference>
<dbReference type="GO" id="GO:0015074">
    <property type="term" value="P:DNA integration"/>
    <property type="evidence" value="ECO:0007669"/>
    <property type="project" value="InterPro"/>
</dbReference>
<comment type="caution">
    <text evidence="10">The sequence shown here is derived from an EMBL/GenBank/DDBJ whole genome shotgun (WGS) entry which is preliminary data.</text>
</comment>
<dbReference type="Pfam" id="PF24626">
    <property type="entry name" value="SH3_Tf2-1"/>
    <property type="match status" value="1"/>
</dbReference>
<dbReference type="EMBL" id="JARYMX010000004">
    <property type="protein sequence ID" value="KAJ9551620.1"/>
    <property type="molecule type" value="Genomic_DNA"/>
</dbReference>
<dbReference type="InterPro" id="IPR012337">
    <property type="entry name" value="RNaseH-like_sf"/>
</dbReference>
<dbReference type="FunFam" id="3.30.70.270:FF:000020">
    <property type="entry name" value="Transposon Tf2-6 polyprotein-like Protein"/>
    <property type="match status" value="1"/>
</dbReference>
<proteinExistence type="predicted"/>
<feature type="domain" description="Reverse transcriptase" evidence="8">
    <location>
        <begin position="232"/>
        <end position="411"/>
    </location>
</feature>
<dbReference type="GO" id="GO:0003964">
    <property type="term" value="F:RNA-directed DNA polymerase activity"/>
    <property type="evidence" value="ECO:0007669"/>
    <property type="project" value="UniProtKB-KW"/>
</dbReference>
<evidence type="ECO:0000256" key="2">
    <source>
        <dbReference type="ARBA" id="ARBA00022679"/>
    </source>
</evidence>
<gene>
    <name evidence="10" type="ORF">OSB04_015665</name>
</gene>
<dbReference type="Gene3D" id="3.30.70.270">
    <property type="match status" value="2"/>
</dbReference>
<organism evidence="10 11">
    <name type="scientific">Centaurea solstitialis</name>
    <name type="common">yellow star-thistle</name>
    <dbReference type="NCBI Taxonomy" id="347529"/>
    <lineage>
        <taxon>Eukaryota</taxon>
        <taxon>Viridiplantae</taxon>
        <taxon>Streptophyta</taxon>
        <taxon>Embryophyta</taxon>
        <taxon>Tracheophyta</taxon>
        <taxon>Spermatophyta</taxon>
        <taxon>Magnoliopsida</taxon>
        <taxon>eudicotyledons</taxon>
        <taxon>Gunneridae</taxon>
        <taxon>Pentapetalae</taxon>
        <taxon>asterids</taxon>
        <taxon>campanulids</taxon>
        <taxon>Asterales</taxon>
        <taxon>Asteraceae</taxon>
        <taxon>Carduoideae</taxon>
        <taxon>Cardueae</taxon>
        <taxon>Centaureinae</taxon>
        <taxon>Centaurea</taxon>
    </lineage>
</organism>
<evidence type="ECO:0000256" key="4">
    <source>
        <dbReference type="ARBA" id="ARBA00022722"/>
    </source>
</evidence>
<feature type="domain" description="Integrase catalytic" evidence="9">
    <location>
        <begin position="744"/>
        <end position="904"/>
    </location>
</feature>
<dbReference type="CDD" id="cd01647">
    <property type="entry name" value="RT_LTR"/>
    <property type="match status" value="1"/>
</dbReference>
<dbReference type="Pfam" id="PF00078">
    <property type="entry name" value="RVT_1"/>
    <property type="match status" value="1"/>
</dbReference>
<dbReference type="GO" id="GO:0003676">
    <property type="term" value="F:nucleic acid binding"/>
    <property type="evidence" value="ECO:0007669"/>
    <property type="project" value="InterPro"/>
</dbReference>
<dbReference type="InterPro" id="IPR041588">
    <property type="entry name" value="Integrase_H2C2"/>
</dbReference>
<dbReference type="CDD" id="cd00303">
    <property type="entry name" value="retropepsin_like"/>
    <property type="match status" value="1"/>
</dbReference>
<keyword evidence="7" id="KW-0695">RNA-directed DNA polymerase</keyword>
<evidence type="ECO:0000313" key="11">
    <source>
        <dbReference type="Proteomes" id="UP001172457"/>
    </source>
</evidence>
<evidence type="ECO:0000256" key="1">
    <source>
        <dbReference type="ARBA" id="ARBA00012493"/>
    </source>
</evidence>
<dbReference type="Gene3D" id="1.10.340.70">
    <property type="match status" value="1"/>
</dbReference>
<dbReference type="Gene3D" id="2.40.70.10">
    <property type="entry name" value="Acid Proteases"/>
    <property type="match status" value="1"/>
</dbReference>
<evidence type="ECO:0000313" key="10">
    <source>
        <dbReference type="EMBL" id="KAJ9551620.1"/>
    </source>
</evidence>
<dbReference type="InterPro" id="IPR043128">
    <property type="entry name" value="Rev_trsase/Diguanyl_cyclase"/>
</dbReference>
<dbReference type="GO" id="GO:0016787">
    <property type="term" value="F:hydrolase activity"/>
    <property type="evidence" value="ECO:0007669"/>
    <property type="project" value="UniProtKB-KW"/>
</dbReference>
<dbReference type="Gene3D" id="3.10.10.10">
    <property type="entry name" value="HIV Type 1 Reverse Transcriptase, subunit A, domain 1"/>
    <property type="match status" value="1"/>
</dbReference>
<evidence type="ECO:0000259" key="9">
    <source>
        <dbReference type="PROSITE" id="PS50994"/>
    </source>
</evidence>
<keyword evidence="5" id="KW-0255">Endonuclease</keyword>
<dbReference type="Gene3D" id="3.30.420.10">
    <property type="entry name" value="Ribonuclease H-like superfamily/Ribonuclease H"/>
    <property type="match status" value="1"/>
</dbReference>
<keyword evidence="11" id="KW-1185">Reference proteome</keyword>
<dbReference type="InterPro" id="IPR001584">
    <property type="entry name" value="Integrase_cat-core"/>
</dbReference>
<evidence type="ECO:0000256" key="6">
    <source>
        <dbReference type="ARBA" id="ARBA00022801"/>
    </source>
</evidence>
<accession>A0AA38TBF9</accession>
<keyword evidence="3" id="KW-0548">Nucleotidyltransferase</keyword>
<dbReference type="InterPro" id="IPR056924">
    <property type="entry name" value="SH3_Tf2-1"/>
</dbReference>
<keyword evidence="6" id="KW-0378">Hydrolase</keyword>
<evidence type="ECO:0000256" key="7">
    <source>
        <dbReference type="ARBA" id="ARBA00022918"/>
    </source>
</evidence>
<dbReference type="InterPro" id="IPR021109">
    <property type="entry name" value="Peptidase_aspartic_dom_sf"/>
</dbReference>
<dbReference type="GO" id="GO:0004519">
    <property type="term" value="F:endonuclease activity"/>
    <property type="evidence" value="ECO:0007669"/>
    <property type="project" value="UniProtKB-KW"/>
</dbReference>
<keyword evidence="2" id="KW-0808">Transferase</keyword>
<sequence length="1138" mass="130240">MNFKTVAKKQICTSIDGGSCTNVASQTLVTKLNLPTQPHPSPYVIQWLNQGKGIRVSHRVLLSFSIGKSYTDELWCDVIPMDACHVLLGRPWQFDRRTIHDGYLNTYSFTHNNRKIILTPITPPTTCPTSTTTLSTLLQSEHHEYQSFTEFVLLGLDEDENQTQHNLSPHVQALLESYAQVFPAEIPSGLPPKRSIQHKIDLIPGSALPNKPAYRTNPQETIEIRKQVDKLLEKGLIRESLSPCAVPTLLVPKKNGECRMCMDSRSINRITIKYRFPIPRLNDLLDELHGSTVFSKVDLRSGYHHIRIYEGDEWKTAFKTKEGLYEWLVMPFGLSNAPSTFMRLMNHVLKPFLGSFIVVYFDDILVYSRTTEEHQSHLSQLFKVLDQERLYGNLDKCEFFTNQVAFLGYLVSEQGIRVDEKKVQSIRDWPVPQTIQQVRSFHGLASFYRRFIKNFSTIVAPMTEVTKFKTFTWTPQAQKAFDELKRQLSTTPVLALPCFQEVFEVDQCDASGVGIGAVLSQLNRPIAYFSEKLNDAKRRYSTYDKEFYAIIRALTHWQHYLISKEFILHSDHEALKYIQGQHKLQPRHAKWVEFLQAFTFTIKHKSGKFNKGADALSRRYSLLTSLQPKVIGFELLRNEYPSDPDFGEIYTSCQNHAKGEFHICNGFLFKTQQLCVPRHSIRLVIIQEAHEGGLAGHLGIDKTTHSFFLARMSRDVEHYIRRCLQCHKAKGQSTSHGLYMPLPVPVAPWEDVSLDFITGLPRTRRQKDSVMVVVDRFSKMAHFVACHTTYDAVQIATLYFKEIVRLHGVPKTMVSDRDVKFLSHFWLTLWRKLGTKLKFSTSSHPQTDGQTEVTNRTLGSLLRALITTNLKQWEDLLPRAEFAYNRAPSKTTGISPFMAVYGLNPTTPLDLAVLDTSTKFSKEACDVAADIKSVHQRIHDKIAKTNELVKYRRDKGRKHVLFKPGDLVWLHFRKERFPSKRRSKLSPRSDGPFKVLAKVNDNAYAIDLPGTSTASATINVADLQPYYDPGEPLPSLRSNFFEDGDDDRKAPVQAHNPTSTGPTQRWINLVQLKYPIVKKLEGDLGRLIQILEVRLYREFGLEILPNEALGWCDRSLSRIVVVRCLKRAQQNSPKVVTF</sequence>
<evidence type="ECO:0000256" key="3">
    <source>
        <dbReference type="ARBA" id="ARBA00022695"/>
    </source>
</evidence>
<keyword evidence="4" id="KW-0540">Nuclease</keyword>
<dbReference type="PANTHER" id="PTHR35046:SF26">
    <property type="entry name" value="RNA-DIRECTED DNA POLYMERASE"/>
    <property type="match status" value="1"/>
</dbReference>
<dbReference type="AlphaFoldDB" id="A0AA38TBF9"/>
<dbReference type="EC" id="2.7.7.49" evidence="1"/>
<dbReference type="InterPro" id="IPR041373">
    <property type="entry name" value="RT_RNaseH"/>
</dbReference>
<dbReference type="FunFam" id="3.30.420.10:FF:000032">
    <property type="entry name" value="Retrovirus-related Pol polyprotein from transposon 297-like Protein"/>
    <property type="match status" value="1"/>
</dbReference>
<dbReference type="PROSITE" id="PS50994">
    <property type="entry name" value="INTEGRASE"/>
    <property type="match status" value="1"/>
</dbReference>
<reference evidence="10" key="1">
    <citation type="submission" date="2023-03" db="EMBL/GenBank/DDBJ databases">
        <title>Chromosome-scale reference genome and RAD-based genetic map of yellow starthistle (Centaurea solstitialis) reveal putative structural variation and QTLs associated with invader traits.</title>
        <authorList>
            <person name="Reatini B."/>
            <person name="Cang F.A."/>
            <person name="Jiang Q."/>
            <person name="Mckibben M.T.W."/>
            <person name="Barker M.S."/>
            <person name="Rieseberg L.H."/>
            <person name="Dlugosch K.M."/>
        </authorList>
    </citation>
    <scope>NUCLEOTIDE SEQUENCE</scope>
    <source>
        <strain evidence="10">CAN-66</strain>
        <tissue evidence="10">Leaf</tissue>
    </source>
</reference>